<feature type="region of interest" description="Disordered" evidence="4">
    <location>
        <begin position="688"/>
        <end position="760"/>
    </location>
</feature>
<feature type="compositionally biased region" description="Polar residues" evidence="4">
    <location>
        <begin position="786"/>
        <end position="799"/>
    </location>
</feature>
<protein>
    <recommendedName>
        <fullName evidence="3">Vacuolar protein sorting-associated protein 72 homolog</fullName>
    </recommendedName>
</protein>
<comment type="similarity">
    <text evidence="2">Belongs to the VPS72/YL1 family.</text>
</comment>
<evidence type="ECO:0000256" key="2">
    <source>
        <dbReference type="ARBA" id="ARBA00006832"/>
    </source>
</evidence>
<dbReference type="Pfam" id="PF13358">
    <property type="entry name" value="DDE_3"/>
    <property type="match status" value="1"/>
</dbReference>
<dbReference type="InterPro" id="IPR013272">
    <property type="entry name" value="Vps72/YL1_C"/>
</dbReference>
<organism evidence="7 8">
    <name type="scientific">Cordylochernes scorpioides</name>
    <dbReference type="NCBI Taxonomy" id="51811"/>
    <lineage>
        <taxon>Eukaryota</taxon>
        <taxon>Metazoa</taxon>
        <taxon>Ecdysozoa</taxon>
        <taxon>Arthropoda</taxon>
        <taxon>Chelicerata</taxon>
        <taxon>Arachnida</taxon>
        <taxon>Pseudoscorpiones</taxon>
        <taxon>Cheliferoidea</taxon>
        <taxon>Chernetidae</taxon>
        <taxon>Cordylochernes</taxon>
    </lineage>
</organism>
<dbReference type="Pfam" id="PF01498">
    <property type="entry name" value="HTH_Tnp_Tc3_2"/>
    <property type="match status" value="1"/>
</dbReference>
<feature type="domain" description="Integrase catalytic" evidence="6">
    <location>
        <begin position="293"/>
        <end position="503"/>
    </location>
</feature>
<dbReference type="PANTHER" id="PTHR13275:SF4">
    <property type="entry name" value="VACUOLAR PROTEIN SORTING-ASSOCIATED PROTEIN 72 HOMOLOG"/>
    <property type="match status" value="1"/>
</dbReference>
<reference evidence="7 8" key="1">
    <citation type="submission" date="2022-01" db="EMBL/GenBank/DDBJ databases">
        <title>A chromosomal length assembly of Cordylochernes scorpioides.</title>
        <authorList>
            <person name="Zeh D."/>
            <person name="Zeh J."/>
        </authorList>
    </citation>
    <scope>NUCLEOTIDE SEQUENCE [LARGE SCALE GENOMIC DNA]</scope>
    <source>
        <strain evidence="7">IN4F17</strain>
        <tissue evidence="7">Whole Body</tissue>
    </source>
</reference>
<feature type="compositionally biased region" description="Acidic residues" evidence="4">
    <location>
        <begin position="697"/>
        <end position="724"/>
    </location>
</feature>
<feature type="region of interest" description="Disordered" evidence="4">
    <location>
        <begin position="774"/>
        <end position="809"/>
    </location>
</feature>
<dbReference type="SUPFAM" id="SSF56672">
    <property type="entry name" value="DNA/RNA polymerases"/>
    <property type="match status" value="1"/>
</dbReference>
<evidence type="ECO:0000259" key="5">
    <source>
        <dbReference type="PROSITE" id="PS50878"/>
    </source>
</evidence>
<dbReference type="InterPro" id="IPR036397">
    <property type="entry name" value="RNaseH_sf"/>
</dbReference>
<dbReference type="InterPro" id="IPR009057">
    <property type="entry name" value="Homeodomain-like_sf"/>
</dbReference>
<dbReference type="InterPro" id="IPR002492">
    <property type="entry name" value="Transposase_Tc1-like"/>
</dbReference>
<dbReference type="Proteomes" id="UP001235939">
    <property type="component" value="Chromosome 06"/>
</dbReference>
<evidence type="ECO:0000256" key="1">
    <source>
        <dbReference type="ARBA" id="ARBA00004123"/>
    </source>
</evidence>
<evidence type="ECO:0000259" key="6">
    <source>
        <dbReference type="PROSITE" id="PS50994"/>
    </source>
</evidence>
<evidence type="ECO:0000313" key="7">
    <source>
        <dbReference type="EMBL" id="UYV69614.1"/>
    </source>
</evidence>
<gene>
    <name evidence="7" type="ORF">LAZ67_6004097</name>
</gene>
<dbReference type="PROSITE" id="PS50994">
    <property type="entry name" value="INTEGRASE"/>
    <property type="match status" value="1"/>
</dbReference>
<accession>A0ABY6KL65</accession>
<dbReference type="PROSITE" id="PS50878">
    <property type="entry name" value="RT_POL"/>
    <property type="match status" value="1"/>
</dbReference>
<dbReference type="InterPro" id="IPR046757">
    <property type="entry name" value="YL1_N"/>
</dbReference>
<feature type="domain" description="Reverse transcriptase" evidence="5">
    <location>
        <begin position="519"/>
        <end position="706"/>
    </location>
</feature>
<name>A0ABY6KL65_9ARAC</name>
<dbReference type="InterPro" id="IPR012337">
    <property type="entry name" value="RNaseH-like_sf"/>
</dbReference>
<feature type="compositionally biased region" description="Basic and acidic residues" evidence="4">
    <location>
        <begin position="736"/>
        <end position="751"/>
    </location>
</feature>
<keyword evidence="8" id="KW-1185">Reference proteome</keyword>
<dbReference type="SMART" id="SM00993">
    <property type="entry name" value="YL1_C"/>
    <property type="match status" value="1"/>
</dbReference>
<dbReference type="Pfam" id="PF08265">
    <property type="entry name" value="YL1_C"/>
    <property type="match status" value="1"/>
</dbReference>
<evidence type="ECO:0000256" key="3">
    <source>
        <dbReference type="ARBA" id="ARBA00020000"/>
    </source>
</evidence>
<dbReference type="PANTHER" id="PTHR13275">
    <property type="entry name" value="YL-1 PROTEIN TRANSCRIPTION FACTOR-LIKE 1"/>
    <property type="match status" value="1"/>
</dbReference>
<dbReference type="Gene3D" id="3.30.420.10">
    <property type="entry name" value="Ribonuclease H-like superfamily/Ribonuclease H"/>
    <property type="match status" value="2"/>
</dbReference>
<dbReference type="EMBL" id="CP092868">
    <property type="protein sequence ID" value="UYV69614.1"/>
    <property type="molecule type" value="Genomic_DNA"/>
</dbReference>
<dbReference type="Pfam" id="PF00078">
    <property type="entry name" value="RVT_1"/>
    <property type="match status" value="1"/>
</dbReference>
<dbReference type="InterPro" id="IPR038717">
    <property type="entry name" value="Tc1-like_DDE_dom"/>
</dbReference>
<dbReference type="Pfam" id="PF05764">
    <property type="entry name" value="YL1"/>
    <property type="match status" value="1"/>
</dbReference>
<evidence type="ECO:0000313" key="8">
    <source>
        <dbReference type="Proteomes" id="UP001235939"/>
    </source>
</evidence>
<dbReference type="InterPro" id="IPR001584">
    <property type="entry name" value="Integrase_cat-core"/>
</dbReference>
<dbReference type="InterPro" id="IPR043502">
    <property type="entry name" value="DNA/RNA_pol_sf"/>
</dbReference>
<dbReference type="SUPFAM" id="SSF46689">
    <property type="entry name" value="Homeodomain-like"/>
    <property type="match status" value="1"/>
</dbReference>
<feature type="compositionally biased region" description="Basic residues" evidence="4">
    <location>
        <begin position="775"/>
        <end position="785"/>
    </location>
</feature>
<sequence length="996" mass="114379">MPGHRKRRQFKQTDTFTRGMVIGLKRAGWSIRQIAADTHLGASTVHRLWRRWLEQGNVAIYRNVGATRVTSARVDRRILRQAVAAPQATCTAILQHVQDTLDHSISTRTISRRLVANGLHSCRPLRRLPLTPPNRRQRLEWCRARSTWMTEWHRVVFSDESRFCLSSDSRRVRVWRRRGERSNPAAIVERPTVRQRGIMVWGAIAYDSRSPLLRIQGTMTAQRNVDDVLRPVTLPYLQGVPNALYQQDNARPHTARISQQALQDVQMLPWPPYSPDLSPIEHVWDIIGRRLHALPQPRSEDELWQMVEREWRAISQDAIHILIDSLPRRVAACIAVRGRATITELVDRKEVKHSCGQFRSRQVVADNGMAAERSRRTNAGSLMSRLLTEETEDDFYKSLYGGFEEVGPLQFESALFGELTRLLGINRIRTSPYHPAANGLVERFHRQLKDSLRCHDSTSWSLKLPLVLLGIRSSLREDLNTTTAELVYGKPLPLPGTFFEDPPSASSPTEPWLEDFKRAMASLKPAPSKPHGNRHVYMPKPLETCSHVYLRRDLILPPLAPPYDGPYEVLFRKPKIYKLKIKKRSTWVSIDRLKPAFTSEGPMTFQVNFKEQLSKTGRLFRGLPQGSILSPLLFSIYLNDMDSRITKYCDFALYADDIIIWSSKRDLKEANKNTASKTYLNKIDQVENDGEYKTEDEASDEVDSDFDIDENDEPASDMEKDEEEGQRKKRRVMTKAYKEPVPIKKEQDKASKPKVPRPKPEPVVIACTTLMRANSPKRVREKKSVRQTTAEKSQLTQEKLSQEAKKPRRKISLTVGHRMTQEELLEEAKLTEQENLKSLESYQKLELEKKKSKFVKQAVRGPTIRYHSVSMPLVDEASGEVKGRCSRNFVTFSDEPTMQQSFPRQKGSLNPAPRHLCPFTRQQARYQDPVTGLPFSSLQAFRVLREAYYQQLEQRGDARQPDVAAWLEWRRSNRKSTIKGLVSQPMIAKGTLTPAT</sequence>
<evidence type="ECO:0000256" key="4">
    <source>
        <dbReference type="SAM" id="MobiDB-lite"/>
    </source>
</evidence>
<dbReference type="InterPro" id="IPR000477">
    <property type="entry name" value="RT_dom"/>
</dbReference>
<proteinExistence type="inferred from homology"/>
<dbReference type="SUPFAM" id="SSF53098">
    <property type="entry name" value="Ribonuclease H-like"/>
    <property type="match status" value="1"/>
</dbReference>
<comment type="subcellular location">
    <subcellularLocation>
        <location evidence="1">Nucleus</location>
    </subcellularLocation>
</comment>